<name>A0A1H1SFN4_9ACTN</name>
<dbReference type="Pfam" id="PF01547">
    <property type="entry name" value="SBP_bac_1"/>
    <property type="match status" value="1"/>
</dbReference>
<dbReference type="InterPro" id="IPR006059">
    <property type="entry name" value="SBP"/>
</dbReference>
<accession>A0A1H1SFN4</accession>
<dbReference type="STRING" id="113562.SAMN04489716_0842"/>
<sequence length="421" mass="43697">MAAVLALSALGVTACTGGDDGDSGTDGNVTMDFWHNATTGPGKAFWDKTVADFQTANPTVKIKIQQVQNEDLDGKLQTALNSGSAPDIFLQRGGGKMAAMVEAGQLKDITGDISAATKQAVGDAALQTGQVDGKAYAVPVSILPGGLWYSKDLFTKAGVTTPPATLDEFNSAVTKLKAKGTPIALGGKDAWPAAHWYYFFVLRACTKATLDAAAKDKNFGDPCWTKAGEDLKAFAGTKPFNDGFLTTSAQQGAGSSAGLVANYKASMELMGAWDPGVIASLTKDTKPLPDLGYFPFPAVPGGQGDPAAIMGGTDGFSCSAQAPKQCGDFLNYILTKDVQEGYYKAFNALPVSKEAQGAVTEDYLKAVLDAYNKAPYVSQWLDTVYGQNVGNALNVGVVNLLAGKGDVAGIIQAVTDAAKKG</sequence>
<dbReference type="InterPro" id="IPR050490">
    <property type="entry name" value="Bact_solute-bd_prot1"/>
</dbReference>
<evidence type="ECO:0000313" key="1">
    <source>
        <dbReference type="EMBL" id="SDS46546.1"/>
    </source>
</evidence>
<keyword evidence="2" id="KW-1185">Reference proteome</keyword>
<protein>
    <submittedName>
        <fullName evidence="1">Carbohydrate ABC transporter substrate-binding protein, CUT1 family</fullName>
    </submittedName>
</protein>
<dbReference type="Gene3D" id="3.40.190.10">
    <property type="entry name" value="Periplasmic binding protein-like II"/>
    <property type="match status" value="2"/>
</dbReference>
<dbReference type="AlphaFoldDB" id="A0A1H1SFN4"/>
<dbReference type="SUPFAM" id="SSF53850">
    <property type="entry name" value="Periplasmic binding protein-like II"/>
    <property type="match status" value="1"/>
</dbReference>
<organism evidence="1 2">
    <name type="scientific">Actinoplanes derwentensis</name>
    <dbReference type="NCBI Taxonomy" id="113562"/>
    <lineage>
        <taxon>Bacteria</taxon>
        <taxon>Bacillati</taxon>
        <taxon>Actinomycetota</taxon>
        <taxon>Actinomycetes</taxon>
        <taxon>Micromonosporales</taxon>
        <taxon>Micromonosporaceae</taxon>
        <taxon>Actinoplanes</taxon>
    </lineage>
</organism>
<proteinExistence type="predicted"/>
<gene>
    <name evidence="1" type="ORF">SAMN04489716_0842</name>
</gene>
<dbReference type="Proteomes" id="UP000198688">
    <property type="component" value="Chromosome I"/>
</dbReference>
<dbReference type="PANTHER" id="PTHR43649">
    <property type="entry name" value="ARABINOSE-BINDING PROTEIN-RELATED"/>
    <property type="match status" value="1"/>
</dbReference>
<dbReference type="EMBL" id="LT629758">
    <property type="protein sequence ID" value="SDS46546.1"/>
    <property type="molecule type" value="Genomic_DNA"/>
</dbReference>
<dbReference type="PANTHER" id="PTHR43649:SF14">
    <property type="entry name" value="BLR3389 PROTEIN"/>
    <property type="match status" value="1"/>
</dbReference>
<evidence type="ECO:0000313" key="2">
    <source>
        <dbReference type="Proteomes" id="UP000198688"/>
    </source>
</evidence>
<reference evidence="1 2" key="1">
    <citation type="submission" date="2016-10" db="EMBL/GenBank/DDBJ databases">
        <authorList>
            <person name="de Groot N.N."/>
        </authorList>
    </citation>
    <scope>NUCLEOTIDE SEQUENCE [LARGE SCALE GENOMIC DNA]</scope>
    <source>
        <strain evidence="1 2">DSM 43941</strain>
    </source>
</reference>